<evidence type="ECO:0000256" key="3">
    <source>
        <dbReference type="ARBA" id="ARBA00023002"/>
    </source>
</evidence>
<dbReference type="InterPro" id="IPR002872">
    <property type="entry name" value="Proline_DH_dom"/>
</dbReference>
<dbReference type="InterPro" id="IPR029041">
    <property type="entry name" value="FAD-linked_oxidoreductase-like"/>
</dbReference>
<comment type="caution">
    <text evidence="7">The sequence shown here is derived from an EMBL/GenBank/DDBJ whole genome shotgun (WGS) entry which is preliminary data.</text>
</comment>
<dbReference type="RefSeq" id="XP_067926709.1">
    <property type="nucleotide sequence ID" value="XM_068061313.1"/>
</dbReference>
<comment type="cofactor">
    <cofactor evidence="5">
        <name>FAD</name>
        <dbReference type="ChEBI" id="CHEBI:57692"/>
    </cofactor>
</comment>
<dbReference type="Pfam" id="PF01619">
    <property type="entry name" value="Pro_dh"/>
    <property type="match status" value="1"/>
</dbReference>
<dbReference type="GO" id="GO:0004657">
    <property type="term" value="F:proline dehydrogenase activity"/>
    <property type="evidence" value="ECO:0007669"/>
    <property type="project" value="UniProtKB-EC"/>
</dbReference>
<comment type="catalytic activity">
    <reaction evidence="5">
        <text>L-proline + a quinone = (S)-1-pyrroline-5-carboxylate + a quinol + H(+)</text>
        <dbReference type="Rhea" id="RHEA:23784"/>
        <dbReference type="ChEBI" id="CHEBI:15378"/>
        <dbReference type="ChEBI" id="CHEBI:17388"/>
        <dbReference type="ChEBI" id="CHEBI:24646"/>
        <dbReference type="ChEBI" id="CHEBI:60039"/>
        <dbReference type="ChEBI" id="CHEBI:132124"/>
        <dbReference type="EC" id="1.5.5.2"/>
    </reaction>
</comment>
<evidence type="ECO:0000256" key="4">
    <source>
        <dbReference type="ARBA" id="ARBA00023062"/>
    </source>
</evidence>
<dbReference type="AlphaFoldDB" id="A0A2C6L9X9"/>
<keyword evidence="4 5" id="KW-0642">Proline metabolism</keyword>
<dbReference type="Gene3D" id="3.20.20.220">
    <property type="match status" value="2"/>
</dbReference>
<protein>
    <recommendedName>
        <fullName evidence="2 5">Proline dehydrogenase</fullName>
        <ecNumber evidence="2 5">1.5.5.2</ecNumber>
    </recommendedName>
</protein>
<dbReference type="GO" id="GO:0005739">
    <property type="term" value="C:mitochondrion"/>
    <property type="evidence" value="ECO:0007669"/>
    <property type="project" value="TreeGrafter"/>
</dbReference>
<keyword evidence="5" id="KW-0285">Flavoprotein</keyword>
<dbReference type="Proteomes" id="UP000221165">
    <property type="component" value="Unassembled WGS sequence"/>
</dbReference>
<organism evidence="7 8">
    <name type="scientific">Cystoisospora suis</name>
    <dbReference type="NCBI Taxonomy" id="483139"/>
    <lineage>
        <taxon>Eukaryota</taxon>
        <taxon>Sar</taxon>
        <taxon>Alveolata</taxon>
        <taxon>Apicomplexa</taxon>
        <taxon>Conoidasida</taxon>
        <taxon>Coccidia</taxon>
        <taxon>Eucoccidiorida</taxon>
        <taxon>Eimeriorina</taxon>
        <taxon>Sarcocystidae</taxon>
        <taxon>Cystoisospora</taxon>
    </lineage>
</organism>
<dbReference type="InterPro" id="IPR015659">
    <property type="entry name" value="Proline_oxidase"/>
</dbReference>
<keyword evidence="8" id="KW-1185">Reference proteome</keyword>
<comment type="similarity">
    <text evidence="1 5">Belongs to the proline oxidase family.</text>
</comment>
<name>A0A2C6L9X9_9APIC</name>
<feature type="domain" description="Proline dehydrogenase" evidence="6">
    <location>
        <begin position="217"/>
        <end position="643"/>
    </location>
</feature>
<reference evidence="7 8" key="1">
    <citation type="journal article" date="2017" name="Int. J. Parasitol.">
        <title>The genome of the protozoan parasite Cystoisospora suis and a reverse vaccinology approach to identify vaccine candidates.</title>
        <authorList>
            <person name="Palmieri N."/>
            <person name="Shrestha A."/>
            <person name="Ruttkowski B."/>
            <person name="Beck T."/>
            <person name="Vogl C."/>
            <person name="Tomley F."/>
            <person name="Blake D.P."/>
            <person name="Joachim A."/>
        </authorList>
    </citation>
    <scope>NUCLEOTIDE SEQUENCE [LARGE SCALE GENOMIC DNA]</scope>
    <source>
        <strain evidence="7 8">Wien I</strain>
    </source>
</reference>
<sequence length="667" mass="72930">MGILRYATPQRTPCWTTAFPRFYGHAAGTSGSLGGATGGRCEREFSVMSAAAGAKLSEGSPCSYHSSLRIPLVTSPNCERLVEAGGLGGRGCSPLLNVAGVRQQSLRFWGPHCFVSRRTVYDVAQPVGCAPRLSKSALSFEGPEAGSLCTQGKSWRDLLVSATVFGVCASPWLVRNSQTLLDISSRVIGQPATMWLLKHSFYRVFCGGEDLAEVRLTMDSLQKRGVRSVLDYAVEASPDDAAERTETYEENVRLTWDAIDTAASEADGFAAVKVTALGPTPVMERASIVIANVERLFVRLLGEAVEEQLASSSCHLITKELTREQFVSGMQELRKGVGAPEASAAELNKVFDCLLAQSGGGTDSSKVSFFQWLNCLQPHGVGRDTLSVFKDVMDTLSDEDAAEIEAIQSRLFHLCAMTEKLEAKPRILVDAEHTRLQPFIRAVTIEAMKRFNTEGRSLVYNTYQAYLKSTQSQLETDLELTRRLGVTLAVKLVRGAYMDFERKAAEKQGHASPVHDCIEDTHRCYDSCAHLLLTNIDRTAVFLGTHNAESLRKAAEMLFDICEKRNNAVTDQGSTPSSALSSSADDIVTPAALPVSFGQLLGMGDHLTYTLSSMGLKVYKYVPYGPVQVTIPYLLRRAQENVGMMGGAGRELRFVFDEVKRRLRRSV</sequence>
<evidence type="ECO:0000313" key="8">
    <source>
        <dbReference type="Proteomes" id="UP000221165"/>
    </source>
</evidence>
<dbReference type="EMBL" id="MIGC01000435">
    <property type="protein sequence ID" value="PHJ25037.1"/>
    <property type="molecule type" value="Genomic_DNA"/>
</dbReference>
<dbReference type="GO" id="GO:0010133">
    <property type="term" value="P:L-proline catabolic process to L-glutamate"/>
    <property type="evidence" value="ECO:0007669"/>
    <property type="project" value="TreeGrafter"/>
</dbReference>
<accession>A0A2C6L9X9</accession>
<evidence type="ECO:0000256" key="2">
    <source>
        <dbReference type="ARBA" id="ARBA00012695"/>
    </source>
</evidence>
<evidence type="ECO:0000256" key="1">
    <source>
        <dbReference type="ARBA" id="ARBA00005869"/>
    </source>
</evidence>
<proteinExistence type="inferred from homology"/>
<gene>
    <name evidence="7" type="ORF">CSUI_001107</name>
</gene>
<dbReference type="OrthoDB" id="5464at2759"/>
<dbReference type="EC" id="1.5.5.2" evidence="2 5"/>
<dbReference type="PANTHER" id="PTHR13914">
    <property type="entry name" value="PROLINE OXIDASE"/>
    <property type="match status" value="1"/>
</dbReference>
<evidence type="ECO:0000259" key="6">
    <source>
        <dbReference type="Pfam" id="PF01619"/>
    </source>
</evidence>
<dbReference type="GO" id="GO:0071949">
    <property type="term" value="F:FAD binding"/>
    <property type="evidence" value="ECO:0007669"/>
    <property type="project" value="TreeGrafter"/>
</dbReference>
<dbReference type="PANTHER" id="PTHR13914:SF0">
    <property type="entry name" value="PROLINE DEHYDROGENASE 1, MITOCHONDRIAL"/>
    <property type="match status" value="1"/>
</dbReference>
<keyword evidence="5" id="KW-0274">FAD</keyword>
<dbReference type="GeneID" id="94424524"/>
<keyword evidence="3 5" id="KW-0560">Oxidoreductase</keyword>
<dbReference type="VEuPathDB" id="ToxoDB:CSUI_001107"/>
<dbReference type="SUPFAM" id="SSF51730">
    <property type="entry name" value="FAD-linked oxidoreductase"/>
    <property type="match status" value="1"/>
</dbReference>
<comment type="function">
    <text evidence="5">Converts proline to delta-1-pyrroline-5-carboxylate.</text>
</comment>
<evidence type="ECO:0000313" key="7">
    <source>
        <dbReference type="EMBL" id="PHJ25037.1"/>
    </source>
</evidence>
<evidence type="ECO:0000256" key="5">
    <source>
        <dbReference type="RuleBase" id="RU364054"/>
    </source>
</evidence>